<dbReference type="GO" id="GO:0010976">
    <property type="term" value="P:positive regulation of neuron projection development"/>
    <property type="evidence" value="ECO:0007669"/>
    <property type="project" value="TreeGrafter"/>
</dbReference>
<keyword evidence="11 16" id="KW-0472">Membrane</keyword>
<dbReference type="CDD" id="cd05043">
    <property type="entry name" value="PTK_Ryk"/>
    <property type="match status" value="1"/>
</dbReference>
<evidence type="ECO:0000256" key="12">
    <source>
        <dbReference type="ARBA" id="ARBA00023137"/>
    </source>
</evidence>
<keyword evidence="3" id="KW-0597">Phosphoprotein</keyword>
<evidence type="ECO:0000256" key="6">
    <source>
        <dbReference type="ARBA" id="ARBA00022729"/>
    </source>
</evidence>
<dbReference type="SUPFAM" id="SSF56112">
    <property type="entry name" value="Protein kinase-like (PK-like)"/>
    <property type="match status" value="1"/>
</dbReference>
<feature type="domain" description="WIF" evidence="18">
    <location>
        <begin position="1"/>
        <end position="70"/>
    </location>
</feature>
<evidence type="ECO:0000256" key="10">
    <source>
        <dbReference type="ARBA" id="ARBA00022989"/>
    </source>
</evidence>
<dbReference type="EC" id="2.7.10.1" evidence="2"/>
<dbReference type="PANTHER" id="PTHR24416:SF349">
    <property type="entry name" value="TYROSINE-PROTEIN KINASE RYK"/>
    <property type="match status" value="1"/>
</dbReference>
<keyword evidence="13" id="KW-0675">Receptor</keyword>
<evidence type="ECO:0000256" key="13">
    <source>
        <dbReference type="ARBA" id="ARBA00023170"/>
    </source>
</evidence>
<dbReference type="Gene3D" id="1.10.510.10">
    <property type="entry name" value="Transferase(Phosphotransferase) domain 1"/>
    <property type="match status" value="1"/>
</dbReference>
<feature type="domain" description="Protein kinase" evidence="17">
    <location>
        <begin position="199"/>
        <end position="466"/>
    </location>
</feature>
<keyword evidence="12" id="KW-0829">Tyrosine-protein kinase</keyword>
<keyword evidence="6" id="KW-0732">Signal</keyword>
<dbReference type="InterPro" id="IPR001245">
    <property type="entry name" value="Ser-Thr/Tyr_kinase_cat_dom"/>
</dbReference>
<dbReference type="Gene3D" id="3.30.200.20">
    <property type="entry name" value="Phosphorylase Kinase, domain 1"/>
    <property type="match status" value="1"/>
</dbReference>
<evidence type="ECO:0000259" key="17">
    <source>
        <dbReference type="PROSITE" id="PS50011"/>
    </source>
</evidence>
<dbReference type="InterPro" id="IPR008266">
    <property type="entry name" value="Tyr_kinase_AS"/>
</dbReference>
<evidence type="ECO:0000256" key="15">
    <source>
        <dbReference type="SAM" id="MobiDB-lite"/>
    </source>
</evidence>
<evidence type="ECO:0000256" key="2">
    <source>
        <dbReference type="ARBA" id="ARBA00011902"/>
    </source>
</evidence>
<sequence length="747" mass="83518">MDVDISNPSALSSSLNISQTGEIPVGVLQTWALALHCGPYDAEVDLSLRINVSVSRKNTTSLEFRRKKICLKEKSGYTGPEEVLVAASGSTSGGQVFYAAIGCACAFIAAICVLVVAYYVRDKKARRHRDPLQESRGLSSACSVERGTGVGPAQTFLSPETPPPSASGASASTYRRLDDRPSRELHERIQEITVQRCRVRLLSIEMEGTFGRVYRGSYHEEGASSPRDVLVKTAAEHASQSQVALLLREGLALYGLSHPALLPVLGVSIEDRSAPFLLYPHTGYKNMKRFLLRCKLSSEGPPRALTTQEVVEMALQAAKGVQYLHRKRLVHKDLAARNCVVDDDLRVQITDNALARDLFPQDYHCLGDNENRPIKWLAIESLLGKTFTTASDVWAFGVLLWELTTLAQQPYVEVDPFEMASYLRDGYRLAQPINCPDELFAVMAYCWAMSPDERPTFGQLIMRKLTVWSIVCLTIILAKDIVADLNVSSKIDLDSNEIQLTSSDRPVIVSNQRERIVDVQKEPSIRINEQPNPWLHRPSQSFVRSSFPEDLRKRRTHLSSESPINTPTNTVVNNVRIFVNGNETEKGSNVASCENGVCDVSVSSKIDEEGNIVTDVHITIITNTKPAIEVAEIPVIDGFRGIEENTPRGSSPVFHPLDHVKPTFTHLLRNDIPQVQVRGFVEPNNEEIHFQDRRNYGRIFPTWYNGHNHEHRAYNKGFQDSRSWLPRRVIVDDKIEAPLSKTKQSEE</sequence>
<keyword evidence="7" id="KW-0547">Nucleotide-binding</keyword>
<dbReference type="GO" id="GO:0005886">
    <property type="term" value="C:plasma membrane"/>
    <property type="evidence" value="ECO:0007669"/>
    <property type="project" value="UniProtKB-SubCell"/>
</dbReference>
<dbReference type="InterPro" id="IPR038677">
    <property type="entry name" value="WIF_sf"/>
</dbReference>
<keyword evidence="9" id="KW-0067">ATP-binding</keyword>
<proteinExistence type="predicted"/>
<evidence type="ECO:0000256" key="16">
    <source>
        <dbReference type="SAM" id="Phobius"/>
    </source>
</evidence>
<dbReference type="GO" id="GO:0004714">
    <property type="term" value="F:transmembrane receptor protein tyrosine kinase activity"/>
    <property type="evidence" value="ECO:0007669"/>
    <property type="project" value="UniProtKB-EC"/>
</dbReference>
<evidence type="ECO:0000256" key="5">
    <source>
        <dbReference type="ARBA" id="ARBA00022692"/>
    </source>
</evidence>
<keyword evidence="20" id="KW-1185">Reference proteome</keyword>
<dbReference type="PRINTS" id="PR00109">
    <property type="entry name" value="TYRKINASE"/>
</dbReference>
<gene>
    <name evidence="19" type="ORF">H0235_008764</name>
</gene>
<dbReference type="PANTHER" id="PTHR24416">
    <property type="entry name" value="TYROSINE-PROTEIN KINASE RECEPTOR"/>
    <property type="match status" value="1"/>
</dbReference>
<dbReference type="GO" id="GO:0051897">
    <property type="term" value="P:positive regulation of phosphatidylinositol 3-kinase/protein kinase B signal transduction"/>
    <property type="evidence" value="ECO:0007669"/>
    <property type="project" value="TreeGrafter"/>
</dbReference>
<dbReference type="FunFam" id="1.10.510.10:FF:000165">
    <property type="entry name" value="Tyrosine-protein kinase RYK"/>
    <property type="match status" value="1"/>
</dbReference>
<keyword evidence="8" id="KW-0418">Kinase</keyword>
<evidence type="ECO:0000313" key="19">
    <source>
        <dbReference type="EMBL" id="KAF7423481.1"/>
    </source>
</evidence>
<dbReference type="GO" id="GO:0007169">
    <property type="term" value="P:cell surface receptor protein tyrosine kinase signaling pathway"/>
    <property type="evidence" value="ECO:0007669"/>
    <property type="project" value="TreeGrafter"/>
</dbReference>
<dbReference type="PROSITE" id="PS50011">
    <property type="entry name" value="PROTEIN_KINASE_DOM"/>
    <property type="match status" value="1"/>
</dbReference>
<dbReference type="InterPro" id="IPR050122">
    <property type="entry name" value="RTK"/>
</dbReference>
<dbReference type="GO" id="GO:0043235">
    <property type="term" value="C:receptor complex"/>
    <property type="evidence" value="ECO:0007669"/>
    <property type="project" value="TreeGrafter"/>
</dbReference>
<keyword evidence="14" id="KW-0325">Glycoprotein</keyword>
<keyword evidence="10 16" id="KW-1133">Transmembrane helix</keyword>
<dbReference type="EMBL" id="JACSDY010000007">
    <property type="protein sequence ID" value="KAF7423481.1"/>
    <property type="molecule type" value="Genomic_DNA"/>
</dbReference>
<evidence type="ECO:0000256" key="8">
    <source>
        <dbReference type="ARBA" id="ARBA00022777"/>
    </source>
</evidence>
<dbReference type="AlphaFoldDB" id="A0A834P0G9"/>
<keyword evidence="4" id="KW-0808">Transferase</keyword>
<evidence type="ECO:0000256" key="9">
    <source>
        <dbReference type="ARBA" id="ARBA00022840"/>
    </source>
</evidence>
<feature type="region of interest" description="Disordered" evidence="15">
    <location>
        <begin position="152"/>
        <end position="182"/>
    </location>
</feature>
<accession>A0A834P0G9</accession>
<protein>
    <recommendedName>
        <fullName evidence="2">receptor protein-tyrosine kinase</fullName>
        <ecNumber evidence="2">2.7.10.1</ecNumber>
    </recommendedName>
</protein>
<dbReference type="InterPro" id="IPR011009">
    <property type="entry name" value="Kinase-like_dom_sf"/>
</dbReference>
<evidence type="ECO:0000256" key="1">
    <source>
        <dbReference type="ARBA" id="ARBA00004162"/>
    </source>
</evidence>
<evidence type="ECO:0000313" key="20">
    <source>
        <dbReference type="Proteomes" id="UP000600918"/>
    </source>
</evidence>
<dbReference type="InterPro" id="IPR000719">
    <property type="entry name" value="Prot_kinase_dom"/>
</dbReference>
<name>A0A834P0G9_VESPE</name>
<dbReference type="GO" id="GO:0005524">
    <property type="term" value="F:ATP binding"/>
    <property type="evidence" value="ECO:0007669"/>
    <property type="project" value="UniProtKB-KW"/>
</dbReference>
<comment type="subcellular location">
    <subcellularLocation>
        <location evidence="1">Cell membrane</location>
        <topology evidence="1">Single-pass membrane protein</topology>
    </subcellularLocation>
</comment>
<dbReference type="Gene3D" id="2.60.40.2170">
    <property type="entry name" value="Wnt, WIF domain"/>
    <property type="match status" value="1"/>
</dbReference>
<evidence type="ECO:0000256" key="3">
    <source>
        <dbReference type="ARBA" id="ARBA00022553"/>
    </source>
</evidence>
<keyword evidence="5 16" id="KW-0812">Transmembrane</keyword>
<dbReference type="GO" id="GO:0007409">
    <property type="term" value="P:axonogenesis"/>
    <property type="evidence" value="ECO:0007669"/>
    <property type="project" value="TreeGrafter"/>
</dbReference>
<evidence type="ECO:0000256" key="14">
    <source>
        <dbReference type="ARBA" id="ARBA00023180"/>
    </source>
</evidence>
<dbReference type="PROSITE" id="PS50814">
    <property type="entry name" value="WIF"/>
    <property type="match status" value="1"/>
</dbReference>
<reference evidence="19" key="1">
    <citation type="journal article" date="2020" name="G3 (Bethesda)">
        <title>High-Quality Assemblies for Three Invasive Social Wasps from the &lt;i&gt;Vespula&lt;/i&gt; Genus.</title>
        <authorList>
            <person name="Harrop T.W.R."/>
            <person name="Guhlin J."/>
            <person name="McLaughlin G.M."/>
            <person name="Permina E."/>
            <person name="Stockwell P."/>
            <person name="Gilligan J."/>
            <person name="Le Lec M.F."/>
            <person name="Gruber M.A.M."/>
            <person name="Quinn O."/>
            <person name="Lovegrove M."/>
            <person name="Duncan E.J."/>
            <person name="Remnant E.J."/>
            <person name="Van Eeckhoven J."/>
            <person name="Graham B."/>
            <person name="Knapp R.A."/>
            <person name="Langford K.W."/>
            <person name="Kronenberg Z."/>
            <person name="Press M.O."/>
            <person name="Eacker S.M."/>
            <person name="Wilson-Rankin E.E."/>
            <person name="Purcell J."/>
            <person name="Lester P.J."/>
            <person name="Dearden P.K."/>
        </authorList>
    </citation>
    <scope>NUCLEOTIDE SEQUENCE</scope>
    <source>
        <strain evidence="19">Volc-1</strain>
    </source>
</reference>
<dbReference type="FunFam" id="3.30.200.20:FF:000502">
    <property type="entry name" value="Tyrosine-protein kinase Drl"/>
    <property type="match status" value="1"/>
</dbReference>
<organism evidence="19 20">
    <name type="scientific">Vespula pensylvanica</name>
    <name type="common">Western yellow jacket</name>
    <name type="synonym">Wasp</name>
    <dbReference type="NCBI Taxonomy" id="30213"/>
    <lineage>
        <taxon>Eukaryota</taxon>
        <taxon>Metazoa</taxon>
        <taxon>Ecdysozoa</taxon>
        <taxon>Arthropoda</taxon>
        <taxon>Hexapoda</taxon>
        <taxon>Insecta</taxon>
        <taxon>Pterygota</taxon>
        <taxon>Neoptera</taxon>
        <taxon>Endopterygota</taxon>
        <taxon>Hymenoptera</taxon>
        <taxon>Apocrita</taxon>
        <taxon>Aculeata</taxon>
        <taxon>Vespoidea</taxon>
        <taxon>Vespidae</taxon>
        <taxon>Vespinae</taxon>
        <taxon>Vespula</taxon>
    </lineage>
</organism>
<evidence type="ECO:0000256" key="7">
    <source>
        <dbReference type="ARBA" id="ARBA00022741"/>
    </source>
</evidence>
<dbReference type="Pfam" id="PF07714">
    <property type="entry name" value="PK_Tyr_Ser-Thr"/>
    <property type="match status" value="1"/>
</dbReference>
<evidence type="ECO:0000256" key="11">
    <source>
        <dbReference type="ARBA" id="ARBA00023136"/>
    </source>
</evidence>
<comment type="caution">
    <text evidence="19">The sequence shown here is derived from an EMBL/GenBank/DDBJ whole genome shotgun (WGS) entry which is preliminary data.</text>
</comment>
<feature type="transmembrane region" description="Helical" evidence="16">
    <location>
        <begin position="96"/>
        <end position="120"/>
    </location>
</feature>
<evidence type="ECO:0000256" key="4">
    <source>
        <dbReference type="ARBA" id="ARBA00022679"/>
    </source>
</evidence>
<dbReference type="InterPro" id="IPR003306">
    <property type="entry name" value="WIF"/>
</dbReference>
<dbReference type="Proteomes" id="UP000600918">
    <property type="component" value="Unassembled WGS sequence"/>
</dbReference>
<evidence type="ECO:0000259" key="18">
    <source>
        <dbReference type="PROSITE" id="PS50814"/>
    </source>
</evidence>
<dbReference type="Pfam" id="PF02019">
    <property type="entry name" value="WIF"/>
    <property type="match status" value="1"/>
</dbReference>
<dbReference type="PROSITE" id="PS00109">
    <property type="entry name" value="PROTEIN_KINASE_TYR"/>
    <property type="match status" value="1"/>
</dbReference>